<organism evidence="2 3">
    <name type="scientific">Thermococcus paralvinellae</name>
    <dbReference type="NCBI Taxonomy" id="582419"/>
    <lineage>
        <taxon>Archaea</taxon>
        <taxon>Methanobacteriati</taxon>
        <taxon>Methanobacteriota</taxon>
        <taxon>Thermococci</taxon>
        <taxon>Thermococcales</taxon>
        <taxon>Thermococcaceae</taxon>
        <taxon>Thermococcus</taxon>
    </lineage>
</organism>
<reference evidence="2 3" key="1">
    <citation type="journal article" date="2014" name="Int. J. Syst. Evol. Microbiol.">
        <title>Thermococcus paralvinellae sp. nov. and Thermococcus cleftensis sp. nov. of hyperthermophilic heterotrophs from deep-sea hydrothermal vents.</title>
        <authorList>
            <person name="Hensley S.A."/>
            <person name="Jung J.H."/>
            <person name="Park C.S."/>
            <person name="Holden J.F."/>
        </authorList>
    </citation>
    <scope>NUCLEOTIDE SEQUENCE [LARGE SCALE GENOMIC DNA]</scope>
    <source>
        <strain evidence="2 3">ES1</strain>
    </source>
</reference>
<sequence length="182" mass="20239">MECVIIRELVEIVIGISVISLFFSKKFPIMYRSLLALTIGVFFLAEPLTDLIVGNYSILFEYIGALVLLWIIERFIAVNTGTSLSPYYLGMSVFAGITLITVTKNPTFLHAGTLLTFALITIRTAVAVDVVQWKHKNAFLASSLFLLVATVAFFMNFLILSDFLYFGGIFIFMLAVIEITGV</sequence>
<accession>W0I5V0</accession>
<dbReference type="KEGG" id="ths:TES1_0436"/>
<gene>
    <name evidence="2" type="ORF">TES1_0436</name>
</gene>
<feature type="transmembrane region" description="Helical" evidence="1">
    <location>
        <begin position="29"/>
        <end position="45"/>
    </location>
</feature>
<feature type="transmembrane region" description="Helical" evidence="1">
    <location>
        <begin position="108"/>
        <end position="126"/>
    </location>
</feature>
<feature type="transmembrane region" description="Helical" evidence="1">
    <location>
        <begin position="138"/>
        <end position="157"/>
    </location>
</feature>
<name>W0I5V0_9EURY</name>
<keyword evidence="3" id="KW-1185">Reference proteome</keyword>
<dbReference type="HOGENOM" id="CLU_1465186_0_0_2"/>
<dbReference type="RefSeq" id="WP_042679841.1">
    <property type="nucleotide sequence ID" value="NZ_CP006965.1"/>
</dbReference>
<dbReference type="Proteomes" id="UP000019027">
    <property type="component" value="Chromosome"/>
</dbReference>
<feature type="transmembrane region" description="Helical" evidence="1">
    <location>
        <begin position="84"/>
        <end position="102"/>
    </location>
</feature>
<keyword evidence="1" id="KW-1133">Transmembrane helix</keyword>
<evidence type="ECO:0000256" key="1">
    <source>
        <dbReference type="SAM" id="Phobius"/>
    </source>
</evidence>
<feature type="transmembrane region" description="Helical" evidence="1">
    <location>
        <begin position="163"/>
        <end position="181"/>
    </location>
</feature>
<keyword evidence="1" id="KW-0472">Membrane</keyword>
<keyword evidence="1" id="KW-0812">Transmembrane</keyword>
<dbReference type="OrthoDB" id="102194at2157"/>
<evidence type="ECO:0000313" key="3">
    <source>
        <dbReference type="Proteomes" id="UP000019027"/>
    </source>
</evidence>
<dbReference type="GeneID" id="24907269"/>
<evidence type="ECO:0000313" key="2">
    <source>
        <dbReference type="EMBL" id="AHF79830.1"/>
    </source>
</evidence>
<dbReference type="EMBL" id="CP006965">
    <property type="protein sequence ID" value="AHF79830.1"/>
    <property type="molecule type" value="Genomic_DNA"/>
</dbReference>
<dbReference type="AlphaFoldDB" id="W0I5V0"/>
<proteinExistence type="predicted"/>
<feature type="transmembrane region" description="Helical" evidence="1">
    <location>
        <begin position="51"/>
        <end position="72"/>
    </location>
</feature>
<dbReference type="STRING" id="582419.TES1_0436"/>
<protein>
    <submittedName>
        <fullName evidence="2">Uncharacterized protein</fullName>
    </submittedName>
</protein>